<keyword evidence="6" id="KW-0067">ATP-binding</keyword>
<keyword evidence="10" id="KW-0175">Coiled coil</keyword>
<dbReference type="InterPro" id="IPR003395">
    <property type="entry name" value="RecF/RecN/SMC_N"/>
</dbReference>
<dbReference type="PANTHER" id="PTHR11059:SF0">
    <property type="entry name" value="DNA REPAIR PROTEIN RECN"/>
    <property type="match status" value="1"/>
</dbReference>
<keyword evidence="13" id="KW-1185">Reference proteome</keyword>
<proteinExistence type="inferred from homology"/>
<evidence type="ECO:0000256" key="6">
    <source>
        <dbReference type="ARBA" id="ARBA00022840"/>
    </source>
</evidence>
<dbReference type="AlphaFoldDB" id="A0A7G9G571"/>
<evidence type="ECO:0000256" key="9">
    <source>
        <dbReference type="PIRNR" id="PIRNR003128"/>
    </source>
</evidence>
<sequence length="558" mass="62050">MLLNLHVKNVALIEEADVSLGDGLNILTGETGAGKSILIDAVNLALGAKTARGLLRNEEIPASVELLFSVSGREKKEALEKLGVVPEEDGSVLIARKLSQGKSICKINDETVTVSRLRAVTGLLIDIHGQHEHQSLLHKSNHLEILDAYAKHQEESVKERLAEAYSVYAAAKKELATYEIGEEDRIRELDFLSYEIRELENAGLKAGEIEELEHRYKRMMNGRRITESLSKAQEFTGDEDGAGELLGRAVRALFEAANYDEGLAGLLSQAEEAEDIVSSLNRALSEYGKELEFDEREMNQMEKRLDFLHSIQIKYGESYEDMMESLDTRRSRFEKLTAFDERKQAAKAAFEQAEKKVLLFAGELSKIRKAEAFYLTESIRSALADLNFLDVQFSMEFMKKGQAGPDGFDEVEFLISTNPGEELRPLSQVASGGELSRIMLAIKAVLADTDDIETLIFDEIDAGISGRTAQKVSEKLNDIGKSHQVICITHLPQIAAMADCHYKIEKNVKNGRTVTEVTKLSDKEEIEELCRLLGGAAITDAVAENAREMKELAMTYKQ</sequence>
<evidence type="ECO:0000256" key="10">
    <source>
        <dbReference type="SAM" id="Coils"/>
    </source>
</evidence>
<evidence type="ECO:0000256" key="8">
    <source>
        <dbReference type="ARBA" id="ARBA00033408"/>
    </source>
</evidence>
<evidence type="ECO:0000313" key="13">
    <source>
        <dbReference type="Proteomes" id="UP000515823"/>
    </source>
</evidence>
<dbReference type="GO" id="GO:0006281">
    <property type="term" value="P:DNA repair"/>
    <property type="evidence" value="ECO:0007669"/>
    <property type="project" value="UniProtKB-KW"/>
</dbReference>
<evidence type="ECO:0000256" key="3">
    <source>
        <dbReference type="ARBA" id="ARBA00021315"/>
    </source>
</evidence>
<name>A0A7G9G571_9FIRM</name>
<dbReference type="KEGG" id="qdo:H9Q78_01920"/>
<dbReference type="PIRSF" id="PIRSF003128">
    <property type="entry name" value="RecN"/>
    <property type="match status" value="1"/>
</dbReference>
<feature type="coiled-coil region" evidence="10">
    <location>
        <begin position="263"/>
        <end position="311"/>
    </location>
</feature>
<dbReference type="SUPFAM" id="SSF52540">
    <property type="entry name" value="P-loop containing nucleoside triphosphate hydrolases"/>
    <property type="match status" value="1"/>
</dbReference>
<protein>
    <recommendedName>
        <fullName evidence="3 9">DNA repair protein RecN</fullName>
    </recommendedName>
    <alternativeName>
        <fullName evidence="8 9">Recombination protein N</fullName>
    </alternativeName>
</protein>
<organism evidence="12 13">
    <name type="scientific">Qiania dongpingensis</name>
    <dbReference type="NCBI Taxonomy" id="2763669"/>
    <lineage>
        <taxon>Bacteria</taxon>
        <taxon>Bacillati</taxon>
        <taxon>Bacillota</taxon>
        <taxon>Clostridia</taxon>
        <taxon>Lachnospirales</taxon>
        <taxon>Lachnospiraceae</taxon>
        <taxon>Qiania</taxon>
    </lineage>
</organism>
<keyword evidence="4" id="KW-0547">Nucleotide-binding</keyword>
<dbReference type="Proteomes" id="UP000515823">
    <property type="component" value="Chromosome"/>
</dbReference>
<evidence type="ECO:0000256" key="4">
    <source>
        <dbReference type="ARBA" id="ARBA00022741"/>
    </source>
</evidence>
<dbReference type="GO" id="GO:0043590">
    <property type="term" value="C:bacterial nucleoid"/>
    <property type="evidence" value="ECO:0007669"/>
    <property type="project" value="TreeGrafter"/>
</dbReference>
<keyword evidence="7 9" id="KW-0234">DNA repair</keyword>
<dbReference type="GO" id="GO:0009432">
    <property type="term" value="P:SOS response"/>
    <property type="evidence" value="ECO:0007669"/>
    <property type="project" value="TreeGrafter"/>
</dbReference>
<dbReference type="FunFam" id="3.40.50.300:FF:000356">
    <property type="entry name" value="DNA repair protein RecN"/>
    <property type="match status" value="1"/>
</dbReference>
<accession>A0A7G9G571</accession>
<evidence type="ECO:0000256" key="7">
    <source>
        <dbReference type="ARBA" id="ARBA00023204"/>
    </source>
</evidence>
<dbReference type="GO" id="GO:0006310">
    <property type="term" value="P:DNA recombination"/>
    <property type="evidence" value="ECO:0007669"/>
    <property type="project" value="InterPro"/>
</dbReference>
<feature type="domain" description="RecF/RecN/SMC N-terminal" evidence="11">
    <location>
        <begin position="5"/>
        <end position="507"/>
    </location>
</feature>
<evidence type="ECO:0000313" key="12">
    <source>
        <dbReference type="EMBL" id="QNM05953.1"/>
    </source>
</evidence>
<dbReference type="InterPro" id="IPR027417">
    <property type="entry name" value="P-loop_NTPase"/>
</dbReference>
<dbReference type="PANTHER" id="PTHR11059">
    <property type="entry name" value="DNA REPAIR PROTEIN RECN"/>
    <property type="match status" value="1"/>
</dbReference>
<dbReference type="EMBL" id="CP060634">
    <property type="protein sequence ID" value="QNM05953.1"/>
    <property type="molecule type" value="Genomic_DNA"/>
</dbReference>
<dbReference type="CDD" id="cd03241">
    <property type="entry name" value="ABC_RecN"/>
    <property type="match status" value="2"/>
</dbReference>
<dbReference type="GO" id="GO:0005524">
    <property type="term" value="F:ATP binding"/>
    <property type="evidence" value="ECO:0007669"/>
    <property type="project" value="UniProtKB-KW"/>
</dbReference>
<evidence type="ECO:0000256" key="2">
    <source>
        <dbReference type="ARBA" id="ARBA00009441"/>
    </source>
</evidence>
<gene>
    <name evidence="12" type="primary">recN</name>
    <name evidence="12" type="ORF">H9Q78_01920</name>
</gene>
<dbReference type="InterPro" id="IPR004604">
    <property type="entry name" value="DNA_recomb/repair_RecN"/>
</dbReference>
<comment type="function">
    <text evidence="1 9">May be involved in recombinational repair of damaged DNA.</text>
</comment>
<evidence type="ECO:0000256" key="1">
    <source>
        <dbReference type="ARBA" id="ARBA00003618"/>
    </source>
</evidence>
<comment type="similarity">
    <text evidence="2 9">Belongs to the RecN family.</text>
</comment>
<evidence type="ECO:0000259" key="11">
    <source>
        <dbReference type="Pfam" id="PF02463"/>
    </source>
</evidence>
<dbReference type="Pfam" id="PF02463">
    <property type="entry name" value="SMC_N"/>
    <property type="match status" value="1"/>
</dbReference>
<evidence type="ECO:0000256" key="5">
    <source>
        <dbReference type="ARBA" id="ARBA00022763"/>
    </source>
</evidence>
<dbReference type="RefSeq" id="WP_249303309.1">
    <property type="nucleotide sequence ID" value="NZ_CP060634.1"/>
</dbReference>
<dbReference type="NCBIfam" id="TIGR00634">
    <property type="entry name" value="recN"/>
    <property type="match status" value="1"/>
</dbReference>
<dbReference type="Gene3D" id="3.40.50.300">
    <property type="entry name" value="P-loop containing nucleotide triphosphate hydrolases"/>
    <property type="match status" value="2"/>
</dbReference>
<reference evidence="12 13" key="1">
    <citation type="submission" date="2020-08" db="EMBL/GenBank/DDBJ databases">
        <authorList>
            <person name="Liu C."/>
            <person name="Sun Q."/>
        </authorList>
    </citation>
    <scope>NUCLEOTIDE SEQUENCE [LARGE SCALE GENOMIC DNA]</scope>
    <source>
        <strain evidence="12 13">NSJ-38</strain>
    </source>
</reference>
<keyword evidence="5 9" id="KW-0227">DNA damage</keyword>